<sequence>MVIELPTAPQIRAIPAALTATVTEAETDGNGHMNVLHYLNRNSQAADVLVREAGVDESYRQDRRLGLFTAEHHLAYYSELREGDSFSVHVRVLDRSDKAVHMMTFLLDRERDRLSNTLEILLVHVDLEQRRATPLPRDIAAAFDGFLAQSAALGWDAPTCGAMRIRR</sequence>
<proteinExistence type="predicted"/>
<keyword evidence="2" id="KW-1185">Reference proteome</keyword>
<gene>
    <name evidence="1" type="ORF">IFM12276_31100</name>
</gene>
<dbReference type="Proteomes" id="UP001317870">
    <property type="component" value="Chromosome"/>
</dbReference>
<dbReference type="PANTHER" id="PTHR31793">
    <property type="entry name" value="4-HYDROXYBENZOYL-COA THIOESTERASE FAMILY MEMBER"/>
    <property type="match status" value="1"/>
</dbReference>
<dbReference type="InterPro" id="IPR050563">
    <property type="entry name" value="4-hydroxybenzoyl-CoA_TE"/>
</dbReference>
<dbReference type="Pfam" id="PF13279">
    <property type="entry name" value="4HBT_2"/>
    <property type="match status" value="1"/>
</dbReference>
<dbReference type="Gene3D" id="3.10.129.10">
    <property type="entry name" value="Hotdog Thioesterase"/>
    <property type="match status" value="1"/>
</dbReference>
<dbReference type="EMBL" id="AP026978">
    <property type="protein sequence ID" value="BDU00082.1"/>
    <property type="molecule type" value="Genomic_DNA"/>
</dbReference>
<accession>A0ABM8CYG7</accession>
<reference evidence="1 2" key="1">
    <citation type="submission" date="2022-11" db="EMBL/GenBank/DDBJ databases">
        <title>Genome Sequencing of Nocardia sp. ON39_IFM12276 and assembly.</title>
        <authorList>
            <person name="Shimojima M."/>
            <person name="Toyokawa M."/>
            <person name="Uesaka K."/>
        </authorList>
    </citation>
    <scope>NUCLEOTIDE SEQUENCE [LARGE SCALE GENOMIC DNA]</scope>
    <source>
        <strain evidence="1 2">IFM 12276</strain>
    </source>
</reference>
<name>A0ABM8CYG7_9NOCA</name>
<evidence type="ECO:0008006" key="3">
    <source>
        <dbReference type="Google" id="ProtNLM"/>
    </source>
</evidence>
<dbReference type="SUPFAM" id="SSF54637">
    <property type="entry name" value="Thioesterase/thiol ester dehydrase-isomerase"/>
    <property type="match status" value="1"/>
</dbReference>
<dbReference type="PANTHER" id="PTHR31793:SF2">
    <property type="entry name" value="BLR1345 PROTEIN"/>
    <property type="match status" value="1"/>
</dbReference>
<organism evidence="1 2">
    <name type="scientific">Nocardia sputorum</name>
    <dbReference type="NCBI Taxonomy" id="2984338"/>
    <lineage>
        <taxon>Bacteria</taxon>
        <taxon>Bacillati</taxon>
        <taxon>Actinomycetota</taxon>
        <taxon>Actinomycetes</taxon>
        <taxon>Mycobacteriales</taxon>
        <taxon>Nocardiaceae</taxon>
        <taxon>Nocardia</taxon>
    </lineage>
</organism>
<dbReference type="InterPro" id="IPR029069">
    <property type="entry name" value="HotDog_dom_sf"/>
</dbReference>
<evidence type="ECO:0000313" key="1">
    <source>
        <dbReference type="EMBL" id="BDU00082.1"/>
    </source>
</evidence>
<dbReference type="RefSeq" id="WP_281880319.1">
    <property type="nucleotide sequence ID" value="NZ_AP026978.1"/>
</dbReference>
<evidence type="ECO:0000313" key="2">
    <source>
        <dbReference type="Proteomes" id="UP001317870"/>
    </source>
</evidence>
<protein>
    <recommendedName>
        <fullName evidence="3">Thioesterase</fullName>
    </recommendedName>
</protein>
<dbReference type="CDD" id="cd00586">
    <property type="entry name" value="4HBT"/>
    <property type="match status" value="1"/>
</dbReference>